<name>A0A6B2KYK9_9EUKA</name>
<organism evidence="1">
    <name type="scientific">Arcella intermedia</name>
    <dbReference type="NCBI Taxonomy" id="1963864"/>
    <lineage>
        <taxon>Eukaryota</taxon>
        <taxon>Amoebozoa</taxon>
        <taxon>Tubulinea</taxon>
        <taxon>Elardia</taxon>
        <taxon>Arcellinida</taxon>
        <taxon>Sphaerothecina</taxon>
        <taxon>Arcellidae</taxon>
        <taxon>Arcella</taxon>
    </lineage>
</organism>
<reference evidence="1" key="1">
    <citation type="journal article" date="2020" name="J. Eukaryot. Microbiol.">
        <title>De novo Sequencing, Assembly and Annotation of the Transcriptome for the Free-Living Testate Amoeba Arcella intermedia.</title>
        <authorList>
            <person name="Ribeiro G.M."/>
            <person name="Porfirio-Sousa A.L."/>
            <person name="Maurer-Alcala X.X."/>
            <person name="Katz L.A."/>
            <person name="Lahr D.J.G."/>
        </authorList>
    </citation>
    <scope>NUCLEOTIDE SEQUENCE</scope>
</reference>
<dbReference type="AlphaFoldDB" id="A0A6B2KYK9"/>
<dbReference type="EMBL" id="GIBP01000772">
    <property type="protein sequence ID" value="NDV29741.1"/>
    <property type="molecule type" value="Transcribed_RNA"/>
</dbReference>
<protein>
    <submittedName>
        <fullName evidence="1">Uncharacterized protein</fullName>
    </submittedName>
</protein>
<accession>A0A6B2KYK9</accession>
<evidence type="ECO:0000313" key="1">
    <source>
        <dbReference type="EMBL" id="NDV29741.1"/>
    </source>
</evidence>
<proteinExistence type="predicted"/>
<sequence>MVLAVVDAAGDAILLDLNVDLNGGAYSVLVNNKSWLNSGPYAFHFNDQWYSSSDGSLSLVASAVNSGEDILGVYKETALTWLADSNFVIVTTFKSYFPEPILIFSQYFLQELQNTSVGSNTEVVSSFPTFKIEPSNFHYYSYYNTFATPQIGKWGPGTSYTGGAQGGVPLVLFDPSLSTLVISPLDNFMVGIQTISAHLNQFSCGLQGKIASIPASFSHSTIITASTGVANAHHYWGGLLTKFYGKNPKNVNDDFTVKYLGYWTDNGAYYYYNTEIGKTYDQTMVDVYKYITSINLPVRYYQYDSWWYYKGNTKGLLLWEPMPSVFRDGIAALQKKMGDAPVVLHNRWFENDTYYYTKMGFPFVAEDDVGYAIPLTIDPFIYLMQKAKSWGLLVYEQDWLVDQFLRMESTQNNVHVAKNWMLNMDKAALTIGLNIQLCMPLPSHILQSAAMYSVTQIRASDDYQRQIYNKNQWAIGYTSILHHSLGVFPFKDCFWSSNETQSGCVQKDCREPNSVLETLSALLSTGPVGPADKIGFLDKGNLLSCTSSNGELLKPDVPAQTMDLAFSTGFTTGPTLFNLSSTYSGHFYEDEDGNSREVYWHYVLAADTLIPFSVQLQDLGEELNGKFLFFDYFDTNTQLEPFDIGHPLNIPPLFPDTSQVSFKYYILFPIVSSGYSLIGERDKFAVASRQRFGNIVHSADGTMKVDVFGQHGEQVTISLYYQPTSLIEQYTCSIPISGSSVLTCSTSPAHSCHC</sequence>